<name>A0A1H6KGT5_RUMFL</name>
<dbReference type="Pfam" id="PF25583">
    <property type="entry name" value="WCX"/>
    <property type="match status" value="1"/>
</dbReference>
<evidence type="ECO:0000259" key="1">
    <source>
        <dbReference type="Pfam" id="PF25583"/>
    </source>
</evidence>
<dbReference type="EMBL" id="FNWV01000009">
    <property type="protein sequence ID" value="SEH74740.1"/>
    <property type="molecule type" value="Genomic_DNA"/>
</dbReference>
<reference evidence="2 3" key="1">
    <citation type="submission" date="2016-10" db="EMBL/GenBank/DDBJ databases">
        <authorList>
            <person name="de Groot N.N."/>
        </authorList>
    </citation>
    <scope>NUCLEOTIDE SEQUENCE [LARGE SCALE GENOMIC DNA]</scope>
    <source>
        <strain evidence="2 3">YAD2003</strain>
    </source>
</reference>
<dbReference type="RefSeq" id="WP_074717835.1">
    <property type="nucleotide sequence ID" value="NZ_FNWV01000009.1"/>
</dbReference>
<accession>A0A1H6KGT5</accession>
<protein>
    <submittedName>
        <fullName evidence="2">WYL domain-containing protein</fullName>
    </submittedName>
</protein>
<sequence length="336" mass="39487">MNIFSEIYGTYFRIAAKLLENEVTEEKNVHETILRDGFRDSVLFLPQKLIPNGEDWGLFRRSSDNMLRRITKKAPVKVLTKLQKMWLKAKLSDPRIRLFLEDEVIEDLKNELADVKPLYHHEHFRLTDRYADHDDYSDEKYIANFRAALDAVKKRKIVDISFTSGHGKRVSGRFVMLKIEFSPKNGKFRAYCYRLSNDRIKNSGLINIGRIDTITDTGRIFRTPVSMDDYFSSRKCSAPAVIRVTNERNGVERFMLEFAPYEKHTVRDLETGQYTVELWYDEQDETEVLIMLLSFGPVIEILGPEKLRAQAKERLMRQYELLYGRNDNFTDKLFDV</sequence>
<dbReference type="AlphaFoldDB" id="A0A1H6KGT5"/>
<gene>
    <name evidence="2" type="ORF">SAMN02910265_02461</name>
</gene>
<dbReference type="OrthoDB" id="9815009at2"/>
<feature type="domain" description="WCX" evidence="1">
    <location>
        <begin position="256"/>
        <end position="315"/>
    </location>
</feature>
<dbReference type="Proteomes" id="UP000183190">
    <property type="component" value="Unassembled WGS sequence"/>
</dbReference>
<proteinExistence type="predicted"/>
<evidence type="ECO:0000313" key="2">
    <source>
        <dbReference type="EMBL" id="SEH74740.1"/>
    </source>
</evidence>
<organism evidence="2 3">
    <name type="scientific">Ruminococcus flavefaciens</name>
    <dbReference type="NCBI Taxonomy" id="1265"/>
    <lineage>
        <taxon>Bacteria</taxon>
        <taxon>Bacillati</taxon>
        <taxon>Bacillota</taxon>
        <taxon>Clostridia</taxon>
        <taxon>Eubacteriales</taxon>
        <taxon>Oscillospiraceae</taxon>
        <taxon>Ruminococcus</taxon>
    </lineage>
</organism>
<evidence type="ECO:0000313" key="3">
    <source>
        <dbReference type="Proteomes" id="UP000183190"/>
    </source>
</evidence>
<dbReference type="InterPro" id="IPR057727">
    <property type="entry name" value="WCX_dom"/>
</dbReference>